<dbReference type="KEGG" id="barh:WN72_24630"/>
<dbReference type="Proteomes" id="UP000594015">
    <property type="component" value="Chromosome"/>
</dbReference>
<accession>A0AAE7NTC8</accession>
<gene>
    <name evidence="1" type="ORF">WN72_24630</name>
</gene>
<proteinExistence type="predicted"/>
<reference evidence="1 2" key="1">
    <citation type="submission" date="2018-06" db="EMBL/GenBank/DDBJ databases">
        <title>Comparative genomics of Bradyrhizobium nodulating Arachidis hypogaea.</title>
        <authorList>
            <person name="Li Y."/>
        </authorList>
    </citation>
    <scope>NUCLEOTIDE SEQUENCE [LARGE SCALE GENOMIC DNA]</scope>
    <source>
        <strain evidence="1 2">CCBAU 051107</strain>
    </source>
</reference>
<organism evidence="1 2">
    <name type="scientific">Bradyrhizobium arachidis</name>
    <dbReference type="NCBI Taxonomy" id="858423"/>
    <lineage>
        <taxon>Bacteria</taxon>
        <taxon>Pseudomonadati</taxon>
        <taxon>Pseudomonadota</taxon>
        <taxon>Alphaproteobacteria</taxon>
        <taxon>Hyphomicrobiales</taxon>
        <taxon>Nitrobacteraceae</taxon>
        <taxon>Bradyrhizobium</taxon>
    </lineage>
</organism>
<dbReference type="AlphaFoldDB" id="A0AAE7NTC8"/>
<name>A0AAE7NTC8_9BRAD</name>
<evidence type="ECO:0000313" key="2">
    <source>
        <dbReference type="Proteomes" id="UP000594015"/>
    </source>
</evidence>
<protein>
    <submittedName>
        <fullName evidence="1">Uncharacterized protein</fullName>
    </submittedName>
</protein>
<sequence length="333" mass="38173">MSVPPHMYSFAARHKRFFKLKECLAENDQAFCSGQVVRAHIVSRSQLSQIARNGHVLAVPNETIAVMKMHRTGFEATEVGIGDFSTLNCFCAAHDKRLFAPVEDVPLTFSPEQLALLHYRAMIAEFYQRRSQSDSALSELEEDFDDPRKFRFAWIFEASLDAIDHLNRPLNRMRQLLASRNFGAVASLIVRFDNPPAVMAAGVFRPHYDFAARRVQKMIDRCSYVGMHLLSAEGQAAMAFTWLRRDTVAEGFVRTFASRPHEQLASLAVQCAFEHIEHTCMSHTWWHGLRQPMKAALLECVRRANSLSYRRSPRCLSYRLHYASWPVVTLNFF</sequence>
<evidence type="ECO:0000313" key="1">
    <source>
        <dbReference type="EMBL" id="QOZ69150.1"/>
    </source>
</evidence>
<dbReference type="EMBL" id="CP030050">
    <property type="protein sequence ID" value="QOZ69150.1"/>
    <property type="molecule type" value="Genomic_DNA"/>
</dbReference>